<proteinExistence type="predicted"/>
<dbReference type="OrthoDB" id="2553626at2759"/>
<dbReference type="eggNOG" id="ENOG502QQ7A">
    <property type="taxonomic scope" value="Eukaryota"/>
</dbReference>
<dbReference type="RefSeq" id="XP_716430.2">
    <property type="nucleotide sequence ID" value="XM_711337.2"/>
</dbReference>
<sequence>MNGYNWQNGNLHSNNNSPTPLNFRSIQHLYPDQFKNNSADQLNPHNYTPMEVHSDNNSYDNISSLRDLEDGIPLSLTAQELTLQESKTYMRWYSDILARTNSRTISIHDVYNFLNNFKIPEKIKEIINKIFFKILHSINIGEFFALLRLISHTLQGETPSRSLIKIKAPVPTPPSILSKKRLQEEEETDQNQEPQQPLDIDGFTQFLLTGERPSSNKRSKKSKSVKFSDEVDVHDASLISPAQSPLLVDQSQSSQQQQQQLDYSLPMDKLLQQMKKPDEEEKEVLKDMESQMNHFQNLNAVDTMSVGGTPYLQPNMTGPAQMARLFSPSPEPLRPNVTGPADMARMFAPSKDSQTTTTTNNNSNDFNDFITNDNSYNNSLEHNSAPSPPQPKVSLSAFTSQMTGQTMENTIQNSGSSSLAPIPPPSRHRSASSPLPNKPVPPPPPPRRRIPAPPLPIRTSPSNTTEIFSNTQTSAPPLPPKIAVNGNMYSTNNDSTANILDDLKALQEEVDKIRDLTGGF</sequence>
<feature type="compositionally biased region" description="Low complexity" evidence="1">
    <location>
        <begin position="355"/>
        <end position="375"/>
    </location>
</feature>
<feature type="region of interest" description="Disordered" evidence="1">
    <location>
        <begin position="409"/>
        <end position="480"/>
    </location>
</feature>
<name>A0A1D8PTW8_CANAL</name>
<dbReference type="GeneID" id="3641890"/>
<evidence type="ECO:0000313" key="4">
    <source>
        <dbReference type="Proteomes" id="UP000000559"/>
    </source>
</evidence>
<gene>
    <name evidence="3" type="ordered locus">CAALFM_CR08980CA</name>
    <name evidence="2" type="ordered locus">orf19.7295</name>
</gene>
<feature type="compositionally biased region" description="Polar residues" evidence="1">
    <location>
        <begin position="409"/>
        <end position="419"/>
    </location>
</feature>
<dbReference type="Proteomes" id="UP000000559">
    <property type="component" value="Chromosome R"/>
</dbReference>
<evidence type="ECO:0008006" key="5">
    <source>
        <dbReference type="Google" id="ProtNLM"/>
    </source>
</evidence>
<accession>A0A1D8PTW8</accession>
<evidence type="ECO:0000313" key="2">
    <source>
        <dbReference type="CGD" id="CAL0000175249"/>
    </source>
</evidence>
<dbReference type="OMA" id="QINHFQN"/>
<reference evidence="3 4" key="2">
    <citation type="journal article" date="2007" name="Genome Biol.">
        <title>Assembly of the Candida albicans genome into sixteen supercontigs aligned on the eight chromosomes.</title>
        <authorList>
            <person name="van het Hoog M."/>
            <person name="Rast T.J."/>
            <person name="Martchenko M."/>
            <person name="Grindle S."/>
            <person name="Dignard D."/>
            <person name="Hogues H."/>
            <person name="Cuomo C."/>
            <person name="Berriman M."/>
            <person name="Scherer S."/>
            <person name="Magee B.B."/>
            <person name="Whiteway M."/>
            <person name="Chibana H."/>
            <person name="Nantel A."/>
            <person name="Magee P.T."/>
        </authorList>
    </citation>
    <scope>GENOME REANNOTATION</scope>
    <source>
        <strain evidence="4">SC5314 / ATCC MYA-2876</strain>
    </source>
</reference>
<feature type="compositionally biased region" description="Polar residues" evidence="1">
    <location>
        <begin position="459"/>
        <end position="475"/>
    </location>
</feature>
<feature type="compositionally biased region" description="Pro residues" evidence="1">
    <location>
        <begin position="436"/>
        <end position="456"/>
    </location>
</feature>
<dbReference type="KEGG" id="cal:CAALFM_CR08980CA"/>
<evidence type="ECO:0000256" key="1">
    <source>
        <dbReference type="SAM" id="MobiDB-lite"/>
    </source>
</evidence>
<feature type="compositionally biased region" description="Polar residues" evidence="1">
    <location>
        <begin position="376"/>
        <end position="385"/>
    </location>
</feature>
<dbReference type="EMBL" id="CP017630">
    <property type="protein sequence ID" value="AOW31567.1"/>
    <property type="molecule type" value="Genomic_DNA"/>
</dbReference>
<feature type="region of interest" description="Disordered" evidence="1">
    <location>
        <begin position="348"/>
        <end position="395"/>
    </location>
</feature>
<protein>
    <recommendedName>
        <fullName evidence="5">Protein SCD5</fullName>
    </recommendedName>
</protein>
<feature type="region of interest" description="Disordered" evidence="1">
    <location>
        <begin position="1"/>
        <end position="20"/>
    </location>
</feature>
<dbReference type="CGD" id="CAL0000175249">
    <property type="gene designation" value="orf19.7295"/>
</dbReference>
<evidence type="ECO:0000313" key="3">
    <source>
        <dbReference type="EMBL" id="AOW31567.1"/>
    </source>
</evidence>
<dbReference type="InParanoid" id="A0A1D8PTW8"/>
<dbReference type="Gene3D" id="1.10.238.10">
    <property type="entry name" value="EF-hand"/>
    <property type="match status" value="1"/>
</dbReference>
<dbReference type="VEuPathDB" id="FungiDB:CR_08980C_A"/>
<keyword evidence="4" id="KW-1185">Reference proteome</keyword>
<organism evidence="3 4">
    <name type="scientific">Candida albicans (strain SC5314 / ATCC MYA-2876)</name>
    <name type="common">Yeast</name>
    <dbReference type="NCBI Taxonomy" id="237561"/>
    <lineage>
        <taxon>Eukaryota</taxon>
        <taxon>Fungi</taxon>
        <taxon>Dikarya</taxon>
        <taxon>Ascomycota</taxon>
        <taxon>Saccharomycotina</taxon>
        <taxon>Pichiomycetes</taxon>
        <taxon>Debaryomycetaceae</taxon>
        <taxon>Candida/Lodderomyces clade</taxon>
        <taxon>Candida</taxon>
    </lineage>
</organism>
<dbReference type="AlphaFoldDB" id="A0A1D8PTW8"/>
<reference evidence="3 4" key="1">
    <citation type="journal article" date="2004" name="Proc. Natl. Acad. Sci. U.S.A.">
        <title>The diploid genome sequence of Candida albicans.</title>
        <authorList>
            <person name="Jones T."/>
            <person name="Federspiel N.A."/>
            <person name="Chibana H."/>
            <person name="Dungan J."/>
            <person name="Kalman S."/>
            <person name="Magee B.B."/>
            <person name="Newport G."/>
            <person name="Thorstenson Y.R."/>
            <person name="Agabian N."/>
            <person name="Magee P.T."/>
            <person name="Davis R.W."/>
            <person name="Scherer S."/>
        </authorList>
    </citation>
    <scope>NUCLEOTIDE SEQUENCE [LARGE SCALE GENOMIC DNA]</scope>
    <source>
        <strain evidence="4">SC5314 / ATCC MYA-2876</strain>
    </source>
</reference>
<reference evidence="3 4" key="3">
    <citation type="journal article" date="2013" name="Genome Biol.">
        <title>Assembly of a phased diploid Candida albicans genome facilitates allele-specific measurements and provides a simple model for repeat and indel structure.</title>
        <authorList>
            <person name="Muzzey D."/>
            <person name="Schwartz K."/>
            <person name="Weissman J.S."/>
            <person name="Sherlock G."/>
        </authorList>
    </citation>
    <scope>NUCLEOTIDE SEQUENCE [LARGE SCALE GENOMIC DNA]</scope>
    <source>
        <strain evidence="4">SC5314 / ATCC MYA-2876</strain>
    </source>
</reference>
<dbReference type="STRING" id="237561.A0A1D8PTW8"/>